<gene>
    <name evidence="2" type="ORF">CFBP5506_10305</name>
</gene>
<dbReference type="Pfam" id="PF01636">
    <property type="entry name" value="APH"/>
    <property type="match status" value="1"/>
</dbReference>
<sequence length="518" mass="57740">MALDTQKDVIAFLSNPASFGAAERVETIETHISIVFLTGTKAYKLKKSVKLPYLDFSSPDLRLDACLKEVSLNSPAAPGLYLGVKVISRGVDGEIRFADDGTLLDAVIEMTRFDQNQLFDHLAAANKLADALMTSTARMIVHFHERATIAHDLDGRRQMERVLDINEAALKTSSVFRLEEINHLGHSFRQTLTRHSERLRERAGNDKIRRCHGDLHLRNICLFQGEPRLFDCIEFNDDIATIDVLYDLAFLLMDLWHEGHYHYANLVMNRYFDESDNEDGFVLLPFFLAVRAAVRAHVIATQADATKRDRAALSLQARSYFVLAQSLLDIWSPELVAIGGLSGSGKTTVAESIAPLLGPAPGARIVESDRIRKALHGVPAETRLPEAAYGKEVSERVYAEMVLRTHVILADGSCVVADAVFDCADHRSAIEAAARAHRADFRGFWLDTDPAILWRRIQDRIGGPSDATVDILQMQLARRIGDMKWRRIDTSRSLKACCDEIANILKLTSPPTRKTAGL</sequence>
<dbReference type="Proteomes" id="UP000305410">
    <property type="component" value="Chromosome Circular"/>
</dbReference>
<dbReference type="InterPro" id="IPR027417">
    <property type="entry name" value="P-loop_NTPase"/>
</dbReference>
<dbReference type="InterPro" id="IPR011009">
    <property type="entry name" value="Kinase-like_dom_sf"/>
</dbReference>
<accession>A0AAF0GUG3</accession>
<dbReference type="EMBL" id="CP122962">
    <property type="protein sequence ID" value="WGM58715.1"/>
    <property type="molecule type" value="Genomic_DNA"/>
</dbReference>
<organism evidence="2 3">
    <name type="scientific">Agrobacterium tumefaciens</name>
    <dbReference type="NCBI Taxonomy" id="358"/>
    <lineage>
        <taxon>Bacteria</taxon>
        <taxon>Pseudomonadati</taxon>
        <taxon>Pseudomonadota</taxon>
        <taxon>Alphaproteobacteria</taxon>
        <taxon>Hyphomicrobiales</taxon>
        <taxon>Rhizobiaceae</taxon>
        <taxon>Rhizobium/Agrobacterium group</taxon>
        <taxon>Agrobacterium</taxon>
        <taxon>Agrobacterium tumefaciens complex</taxon>
    </lineage>
</organism>
<dbReference type="RefSeq" id="WP_080789796.1">
    <property type="nucleotide sequence ID" value="NZ_CP122962.1"/>
</dbReference>
<dbReference type="Gene3D" id="3.40.50.300">
    <property type="entry name" value="P-loop containing nucleotide triphosphate hydrolases"/>
    <property type="match status" value="1"/>
</dbReference>
<feature type="domain" description="Aminoglycoside phosphotransferase" evidence="1">
    <location>
        <begin position="109"/>
        <end position="257"/>
    </location>
</feature>
<reference evidence="2" key="2">
    <citation type="submission" date="2023-04" db="EMBL/GenBank/DDBJ databases">
        <title>Complete genome sequence of Agrobacterium salinitolerans CFBP5506.</title>
        <authorList>
            <person name="Yen H.-C."/>
            <person name="Yan X.-H."/>
            <person name="Lai E.-M."/>
            <person name="Kuo C.-H."/>
        </authorList>
    </citation>
    <scope>NUCLEOTIDE SEQUENCE</scope>
    <source>
        <strain evidence="2">CFBP5506</strain>
    </source>
</reference>
<dbReference type="Gene3D" id="3.90.1200.10">
    <property type="match status" value="1"/>
</dbReference>
<dbReference type="Pfam" id="PF13671">
    <property type="entry name" value="AAA_33"/>
    <property type="match status" value="1"/>
</dbReference>
<evidence type="ECO:0000313" key="3">
    <source>
        <dbReference type="Proteomes" id="UP000305410"/>
    </source>
</evidence>
<name>A0AAF0GUG3_AGRTU</name>
<dbReference type="InterPro" id="IPR052732">
    <property type="entry name" value="Cell-binding_unc_protein"/>
</dbReference>
<dbReference type="SUPFAM" id="SSF56112">
    <property type="entry name" value="Protein kinase-like (PK-like)"/>
    <property type="match status" value="1"/>
</dbReference>
<evidence type="ECO:0000259" key="1">
    <source>
        <dbReference type="Pfam" id="PF01636"/>
    </source>
</evidence>
<proteinExistence type="predicted"/>
<evidence type="ECO:0000313" key="2">
    <source>
        <dbReference type="EMBL" id="WGM58715.1"/>
    </source>
</evidence>
<dbReference type="AlphaFoldDB" id="A0AAF0GUG3"/>
<protein>
    <submittedName>
        <fullName evidence="2">AAA family ATPase</fullName>
    </submittedName>
</protein>
<dbReference type="PANTHER" id="PTHR43883">
    <property type="entry name" value="SLR0207 PROTEIN"/>
    <property type="match status" value="1"/>
</dbReference>
<dbReference type="InterPro" id="IPR002575">
    <property type="entry name" value="Aminoglycoside_PTrfase"/>
</dbReference>
<dbReference type="SUPFAM" id="SSF52540">
    <property type="entry name" value="P-loop containing nucleoside triphosphate hydrolases"/>
    <property type="match status" value="1"/>
</dbReference>
<dbReference type="PANTHER" id="PTHR43883:SF1">
    <property type="entry name" value="GLUCONOKINASE"/>
    <property type="match status" value="1"/>
</dbReference>
<reference evidence="2" key="1">
    <citation type="submission" date="2019-04" db="EMBL/GenBank/DDBJ databases">
        <authorList>
            <person name="Chiang H.-Y."/>
            <person name="Huang Y.-Y."/>
            <person name="Chou L."/>
            <person name="Lai E.-M."/>
            <person name="Kuo C.-H."/>
        </authorList>
    </citation>
    <scope>NUCLEOTIDE SEQUENCE</scope>
    <source>
        <strain evidence="2">CFBP5506</strain>
    </source>
</reference>